<keyword evidence="7" id="KW-1185">Reference proteome</keyword>
<evidence type="ECO:0000256" key="1">
    <source>
        <dbReference type="ARBA" id="ARBA00008535"/>
    </source>
</evidence>
<keyword evidence="2" id="KW-0547">Nucleotide-binding</keyword>
<evidence type="ECO:0000259" key="5">
    <source>
        <dbReference type="PROSITE" id="PS51720"/>
    </source>
</evidence>
<accession>A0ABD0MFQ0</accession>
<dbReference type="PANTHER" id="PTHR10903:SF188">
    <property type="entry name" value="GTPASE IMAP FAMILY MEMBER 2-LIKE-RELATED"/>
    <property type="match status" value="1"/>
</dbReference>
<feature type="compositionally biased region" description="Basic and acidic residues" evidence="4">
    <location>
        <begin position="297"/>
        <end position="327"/>
    </location>
</feature>
<feature type="region of interest" description="Disordered" evidence="4">
    <location>
        <begin position="297"/>
        <end position="368"/>
    </location>
</feature>
<dbReference type="Pfam" id="PF04548">
    <property type="entry name" value="AIG1"/>
    <property type="match status" value="1"/>
</dbReference>
<dbReference type="GO" id="GO:0005525">
    <property type="term" value="F:GTP binding"/>
    <property type="evidence" value="ECO:0007669"/>
    <property type="project" value="UniProtKB-KW"/>
</dbReference>
<dbReference type="Proteomes" id="UP001529510">
    <property type="component" value="Unassembled WGS sequence"/>
</dbReference>
<organism evidence="6 7">
    <name type="scientific">Cirrhinus mrigala</name>
    <name type="common">Mrigala</name>
    <dbReference type="NCBI Taxonomy" id="683832"/>
    <lineage>
        <taxon>Eukaryota</taxon>
        <taxon>Metazoa</taxon>
        <taxon>Chordata</taxon>
        <taxon>Craniata</taxon>
        <taxon>Vertebrata</taxon>
        <taxon>Euteleostomi</taxon>
        <taxon>Actinopterygii</taxon>
        <taxon>Neopterygii</taxon>
        <taxon>Teleostei</taxon>
        <taxon>Ostariophysi</taxon>
        <taxon>Cypriniformes</taxon>
        <taxon>Cyprinidae</taxon>
        <taxon>Labeoninae</taxon>
        <taxon>Labeonini</taxon>
        <taxon>Cirrhinus</taxon>
    </lineage>
</organism>
<evidence type="ECO:0000256" key="3">
    <source>
        <dbReference type="ARBA" id="ARBA00023134"/>
    </source>
</evidence>
<dbReference type="PROSITE" id="PS51720">
    <property type="entry name" value="G_AIG1"/>
    <property type="match status" value="1"/>
</dbReference>
<dbReference type="FunFam" id="3.40.50.300:FF:000366">
    <property type="entry name" value="GTPase, IMAP family member 2"/>
    <property type="match status" value="1"/>
</dbReference>
<dbReference type="Gene3D" id="3.40.50.300">
    <property type="entry name" value="P-loop containing nucleotide triphosphate hydrolases"/>
    <property type="match status" value="1"/>
</dbReference>
<evidence type="ECO:0000313" key="7">
    <source>
        <dbReference type="Proteomes" id="UP001529510"/>
    </source>
</evidence>
<name>A0ABD0MFQ0_CIRMR</name>
<evidence type="ECO:0000256" key="4">
    <source>
        <dbReference type="SAM" id="MobiDB-lite"/>
    </source>
</evidence>
<dbReference type="InterPro" id="IPR045058">
    <property type="entry name" value="GIMA/IAN/Toc"/>
</dbReference>
<dbReference type="InterPro" id="IPR027417">
    <property type="entry name" value="P-loop_NTPase"/>
</dbReference>
<dbReference type="AlphaFoldDB" id="A0ABD0MFQ0"/>
<reference evidence="6 7" key="1">
    <citation type="submission" date="2024-05" db="EMBL/GenBank/DDBJ databases">
        <title>Genome sequencing and assembly of Indian major carp, Cirrhinus mrigala (Hamilton, 1822).</title>
        <authorList>
            <person name="Mohindra V."/>
            <person name="Chowdhury L.M."/>
            <person name="Lal K."/>
            <person name="Jena J.K."/>
        </authorList>
    </citation>
    <scope>NUCLEOTIDE SEQUENCE [LARGE SCALE GENOMIC DNA]</scope>
    <source>
        <strain evidence="6">CM1030</strain>
        <tissue evidence="6">Blood</tissue>
    </source>
</reference>
<comment type="similarity">
    <text evidence="1">Belongs to the TRAFAC class TrmE-Era-EngA-EngB-Septin-like GTPase superfamily. AIG1/Toc34/Toc159-like paraseptin GTPase family. IAN subfamily.</text>
</comment>
<feature type="domain" description="AIG1-type G" evidence="5">
    <location>
        <begin position="1"/>
        <end position="194"/>
    </location>
</feature>
<feature type="non-terminal residue" evidence="6">
    <location>
        <position position="1"/>
    </location>
</feature>
<sequence>GDLRIILLGKTGAGKSATGNTILGKNAFKETNEICEKQEGYVDGKNIVLLDTPGLFNASITKEQVKAEIERCVEMSAPGPHVFLVVIKLGVRFTEEEKNSVQWIQENFGKEALLRTIILFTHTDLLRGKSLEAYIMESHYLSKLVGSCGGRYHSFNNEDKNNQRQITELLQKINALRRANGMRHYTPEMFRRTQTEITGKGEMKLLNTTHILSVVIVIGVILLGIRQWDNTLQKKLKNDIQQMKNEVQQLKNELWKNEQRGELLNLDLQKKEQEEQTLKHELHKKEQEQQEVRNELLQKTEDEKDLKNKLHKNKQEGDHLRNELPQKEEEEVWLKNELQTEEEQQENELQQEELQLNKQQLQKEHEELQLKNEMLKKNQEKHQLQKDLLNKEQEKLKLKNKLLQMKQDKDQIIKELKQKEQEKQKLINDLDQNEQENRKLKMELKQKENKKQQLEKELLEYKQKVQ</sequence>
<dbReference type="InterPro" id="IPR006703">
    <property type="entry name" value="G_AIG1"/>
</dbReference>
<dbReference type="SUPFAM" id="SSF52540">
    <property type="entry name" value="P-loop containing nucleoside triphosphate hydrolases"/>
    <property type="match status" value="1"/>
</dbReference>
<gene>
    <name evidence="6" type="ORF">M9458_057617</name>
</gene>
<feature type="compositionally biased region" description="Acidic residues" evidence="4">
    <location>
        <begin position="339"/>
        <end position="351"/>
    </location>
</feature>
<keyword evidence="3" id="KW-0342">GTP-binding</keyword>
<dbReference type="PANTHER" id="PTHR10903">
    <property type="entry name" value="GTPASE, IMAP FAMILY MEMBER-RELATED"/>
    <property type="match status" value="1"/>
</dbReference>
<dbReference type="EMBL" id="JAMKFB020000831">
    <property type="protein sequence ID" value="KAL0147093.1"/>
    <property type="molecule type" value="Genomic_DNA"/>
</dbReference>
<protein>
    <recommendedName>
        <fullName evidence="5">AIG1-type G domain-containing protein</fullName>
    </recommendedName>
</protein>
<proteinExistence type="inferred from homology"/>
<evidence type="ECO:0000256" key="2">
    <source>
        <dbReference type="ARBA" id="ARBA00022741"/>
    </source>
</evidence>
<comment type="caution">
    <text evidence="6">The sequence shown here is derived from an EMBL/GenBank/DDBJ whole genome shotgun (WGS) entry which is preliminary data.</text>
</comment>
<evidence type="ECO:0000313" key="6">
    <source>
        <dbReference type="EMBL" id="KAL0147093.1"/>
    </source>
</evidence>